<dbReference type="GO" id="GO:0019013">
    <property type="term" value="C:viral nucleocapsid"/>
    <property type="evidence" value="ECO:0007669"/>
    <property type="project" value="UniProtKB-UniRule"/>
</dbReference>
<dbReference type="PROSITE" id="PS51928">
    <property type="entry name" value="COV_N_NTD"/>
    <property type="match status" value="1"/>
</dbReference>
<evidence type="ECO:0000256" key="7">
    <source>
        <dbReference type="ARBA" id="ARBA00023086"/>
    </source>
</evidence>
<dbReference type="GO" id="GO:0003723">
    <property type="term" value="F:RNA binding"/>
    <property type="evidence" value="ECO:0007669"/>
    <property type="project" value="UniProtKB-UniRule"/>
</dbReference>
<evidence type="ECO:0000256" key="10">
    <source>
        <dbReference type="PIRNR" id="PIRNR003888"/>
    </source>
</evidence>
<evidence type="ECO:0000256" key="5">
    <source>
        <dbReference type="ARBA" id="ARBA00022884"/>
    </source>
</evidence>
<keyword evidence="5 10" id="KW-0694">RNA-binding</keyword>
<evidence type="ECO:0000256" key="8">
    <source>
        <dbReference type="ARBA" id="ARBA00023163"/>
    </source>
</evidence>
<proteinExistence type="predicted"/>
<dbReference type="InterPro" id="IPR044344">
    <property type="entry name" value="N_prot_C_CoV"/>
</dbReference>
<dbReference type="InterPro" id="IPR037195">
    <property type="entry name" value="Nucleocapsid_N"/>
</dbReference>
<keyword evidence="3" id="KW-0013">ADP-ribosylation</keyword>
<dbReference type="SUPFAM" id="SSF103068">
    <property type="entry name" value="Nucleocapsid protein dimerization domain"/>
    <property type="match status" value="1"/>
</dbReference>
<evidence type="ECO:0000256" key="6">
    <source>
        <dbReference type="ARBA" id="ARBA00023015"/>
    </source>
</evidence>
<sequence length="422" mass="46871">MASVSFSDETRGRSGKVPLSLYAPLRTTDGTPFFRAMPGNGVPTGMGKKDQQVGYWNEQVRWRMQKGQRKNLPSNWHFYYHGTGPHKDAKFREKIQGVFWVAKQGSKVAPTDLPTRKRNQPTIEPQFDFDLPKNIEIVTAPSQPNSRSNSRSQSSGGSKSRANSQSRDNSNQQKTPKGSTNNSRSNSQERSQKSKKGKGGSNQDDLVAAVRQALMGLGFQPQGNSGRNGGKKSAPSSGKSTPKDSRSKSPARPQSTKKQLDKPEWKRIPNKSEGVTACFGPRDVPHNFGTKGLVSDGVEFPQFPQIAELIPTQAALVFGSRVEVKEFQNEFEIKYHYKMNVPKDNKNLPVFLQQVDAYLDPSREDKPKEQRKPKEKKKEETSPQLNPAAPVFTPPVVLPDAVSQVEFEMVDEVTDAVPESFA</sequence>
<comment type="function">
    <text evidence="10">Packages the positive strand viral genome RNA into a helical ribonucleocapsid (RNP) and plays a fundamental role during virion assembly through its interactions with the viral genome and membrane protein M. Plays an important role in enhancing the efficiency of subgenomic viral RNA transcription as well as viral replication.</text>
</comment>
<evidence type="ECO:0000256" key="11">
    <source>
        <dbReference type="PROSITE-ProRule" id="PRU01276"/>
    </source>
</evidence>
<feature type="compositionally biased region" description="Polar residues" evidence="12">
    <location>
        <begin position="167"/>
        <end position="178"/>
    </location>
</feature>
<dbReference type="GO" id="GO:1990904">
    <property type="term" value="C:ribonucleoprotein complex"/>
    <property type="evidence" value="ECO:0007669"/>
    <property type="project" value="UniProtKB-KW"/>
</dbReference>
<comment type="subcellular location">
    <subcellularLocation>
        <location evidence="1">Host cell</location>
    </subcellularLocation>
    <subcellularLocation>
        <location evidence="10">Virion</location>
    </subcellularLocation>
    <text evidence="10">Located inside the virion, complexed with the viral RNA. Probably associates with ER-derived membranes where it participates in viral RNA synthesis and virus budding.</text>
</comment>
<keyword evidence="2" id="KW-0597">Phosphoprotein</keyword>
<dbReference type="GO" id="GO:0043657">
    <property type="term" value="C:host cell"/>
    <property type="evidence" value="ECO:0007669"/>
    <property type="project" value="UniProtKB-SubCell"/>
</dbReference>
<evidence type="ECO:0000256" key="9">
    <source>
        <dbReference type="ARBA" id="ARBA00023274"/>
    </source>
</evidence>
<dbReference type="CDD" id="cd21554">
    <property type="entry name" value="CoV_N-NTD"/>
    <property type="match status" value="1"/>
</dbReference>
<dbReference type="InterPro" id="IPR001218">
    <property type="entry name" value="Nucleocap_CoV"/>
</dbReference>
<feature type="compositionally biased region" description="Basic and acidic residues" evidence="12">
    <location>
        <begin position="258"/>
        <end position="267"/>
    </location>
</feature>
<feature type="region of interest" description="Disordered" evidence="12">
    <location>
        <begin position="359"/>
        <end position="395"/>
    </location>
</feature>
<keyword evidence="8" id="KW-0804">Transcription</keyword>
<protein>
    <recommendedName>
        <fullName evidence="10">Nucleoprotein</fullName>
    </recommendedName>
</protein>
<evidence type="ECO:0000256" key="1">
    <source>
        <dbReference type="ARBA" id="ARBA00004340"/>
    </source>
</evidence>
<dbReference type="Proteomes" id="UP000135768">
    <property type="component" value="Segment"/>
</dbReference>
<reference evidence="15 16" key="1">
    <citation type="journal article" date="2016" name="Sci. China Life Sci.">
        <title>Genetic diversity of coronaviruses in Miniopterus fuliginosus bats.</title>
        <authorList>
            <person name="Du J."/>
            <person name="Yang L."/>
            <person name="Ren X."/>
            <person name="Zhang J."/>
            <person name="Dong J."/>
            <person name="Sun L."/>
            <person name="Zhu Y."/>
            <person name="Yang F."/>
            <person name="Zhang S."/>
            <person name="Wu Z."/>
            <person name="Jin Q."/>
        </authorList>
    </citation>
    <scope>NUCLEOTIDE SEQUENCE [LARGE SCALE GENOMIC DNA]</scope>
    <source>
        <strain evidence="15">BtMf-FJ2012</strain>
    </source>
</reference>
<organism evidence="15 16">
    <name type="scientific">BtMf-AlphaCoV/FJ2012</name>
    <dbReference type="NCBI Taxonomy" id="1503279"/>
    <lineage>
        <taxon>Viruses</taxon>
        <taxon>Riboviria</taxon>
        <taxon>Orthornavirae</taxon>
        <taxon>Pisuviricota</taxon>
        <taxon>Pisoniviricetes</taxon>
        <taxon>Nidovirales</taxon>
        <taxon>Cornidovirineae</taxon>
        <taxon>Coronaviridae</taxon>
        <taxon>Orthocoronavirinae</taxon>
        <taxon>Alphacoronavirus</taxon>
        <taxon>Minunacovirus</taxon>
        <taxon>Alphacoronavirus miniopteri</taxon>
        <taxon>Miniopterus bat coronavirus HKU8</taxon>
    </lineage>
</organism>
<evidence type="ECO:0000256" key="3">
    <source>
        <dbReference type="ARBA" id="ARBA00022765"/>
    </source>
</evidence>
<feature type="compositionally biased region" description="Low complexity" evidence="12">
    <location>
        <begin position="140"/>
        <end position="166"/>
    </location>
</feature>
<feature type="compositionally biased region" description="Low complexity" evidence="12">
    <location>
        <begin position="231"/>
        <end position="240"/>
    </location>
</feature>
<keyword evidence="6" id="KW-0805">Transcription regulation</keyword>
<feature type="domain" description="CoV N NTD" evidence="13">
    <location>
        <begin position="17"/>
        <end position="139"/>
    </location>
</feature>
<evidence type="ECO:0000313" key="16">
    <source>
        <dbReference type="Proteomes" id="UP000135768"/>
    </source>
</evidence>
<dbReference type="SUPFAM" id="SSF110304">
    <property type="entry name" value="Coronavirus RNA-binding domain"/>
    <property type="match status" value="1"/>
</dbReference>
<feature type="compositionally biased region" description="Basic and acidic residues" evidence="12">
    <location>
        <begin position="361"/>
        <end position="381"/>
    </location>
</feature>
<evidence type="ECO:0000313" key="15">
    <source>
        <dbReference type="EMBL" id="AIA62231.1"/>
    </source>
</evidence>
<name>A0A0U1UZ25_9ALPC</name>
<dbReference type="InterPro" id="IPR044345">
    <property type="entry name" value="N_prot_N_CoV"/>
</dbReference>
<dbReference type="PIRSF" id="PIRSF003888">
    <property type="entry name" value="Corona_nucleocap"/>
    <property type="match status" value="1"/>
</dbReference>
<evidence type="ECO:0000256" key="12">
    <source>
        <dbReference type="SAM" id="MobiDB-lite"/>
    </source>
</evidence>
<dbReference type="PROSITE" id="PS51929">
    <property type="entry name" value="COV_N_CTD"/>
    <property type="match status" value="1"/>
</dbReference>
<keyword evidence="4 10" id="KW-0946">Virion</keyword>
<keyword evidence="9 11" id="KW-0687">Ribonucleoprotein</keyword>
<dbReference type="CDD" id="cd21595">
    <property type="entry name" value="CoV_N-CTD"/>
    <property type="match status" value="1"/>
</dbReference>
<evidence type="ECO:0000256" key="4">
    <source>
        <dbReference type="ARBA" id="ARBA00022844"/>
    </source>
</evidence>
<accession>A0A0U1UZ25</accession>
<keyword evidence="7 10" id="KW-0543">Viral nucleoprotein</keyword>
<dbReference type="InterPro" id="IPR037179">
    <property type="entry name" value="Nucleocapsid_C"/>
</dbReference>
<evidence type="ECO:0000256" key="2">
    <source>
        <dbReference type="ARBA" id="ARBA00022553"/>
    </source>
</evidence>
<evidence type="ECO:0000259" key="14">
    <source>
        <dbReference type="PROSITE" id="PS51929"/>
    </source>
</evidence>
<dbReference type="EMBL" id="KJ473799">
    <property type="protein sequence ID" value="AIA62231.1"/>
    <property type="molecule type" value="Genomic_RNA"/>
</dbReference>
<feature type="compositionally biased region" description="Low complexity" evidence="12">
    <location>
        <begin position="179"/>
        <end position="189"/>
    </location>
</feature>
<dbReference type="Pfam" id="PF00937">
    <property type="entry name" value="CoV_nucleocap"/>
    <property type="match status" value="2"/>
</dbReference>
<feature type="domain" description="CoV N CTD" evidence="14">
    <location>
        <begin position="252"/>
        <end position="366"/>
    </location>
</feature>
<evidence type="ECO:0000259" key="13">
    <source>
        <dbReference type="PROSITE" id="PS51928"/>
    </source>
</evidence>
<feature type="region of interest" description="Disordered" evidence="12">
    <location>
        <begin position="218"/>
        <end position="283"/>
    </location>
</feature>
<feature type="region of interest" description="Disordered" evidence="12">
    <location>
        <begin position="110"/>
        <end position="203"/>
    </location>
</feature>